<evidence type="ECO:0000313" key="7">
    <source>
        <dbReference type="Proteomes" id="UP000077961"/>
    </source>
</evidence>
<dbReference type="InterPro" id="IPR019888">
    <property type="entry name" value="Tscrpt_reg_AsnC-like"/>
</dbReference>
<keyword evidence="1" id="KW-0805">Transcription regulation</keyword>
<keyword evidence="3" id="KW-0804">Transcription</keyword>
<protein>
    <submittedName>
        <fullName evidence="5">AsnC family transcriptional regulator</fullName>
    </submittedName>
</protein>
<dbReference type="GO" id="GO:0043200">
    <property type="term" value="P:response to amino acid"/>
    <property type="evidence" value="ECO:0007669"/>
    <property type="project" value="TreeGrafter"/>
</dbReference>
<dbReference type="SMART" id="SM00344">
    <property type="entry name" value="HTH_ASNC"/>
    <property type="match status" value="1"/>
</dbReference>
<comment type="caution">
    <text evidence="5">The sequence shown here is derived from an EMBL/GenBank/DDBJ whole genome shotgun (WGS) entry which is preliminary data.</text>
</comment>
<evidence type="ECO:0000313" key="6">
    <source>
        <dbReference type="EMBL" id="OAJ63082.1"/>
    </source>
</evidence>
<dbReference type="SUPFAM" id="SSF54909">
    <property type="entry name" value="Dimeric alpha+beta barrel"/>
    <property type="match status" value="1"/>
</dbReference>
<dbReference type="PANTHER" id="PTHR30154">
    <property type="entry name" value="LEUCINE-RESPONSIVE REGULATORY PROTEIN"/>
    <property type="match status" value="1"/>
</dbReference>
<accession>A0A1A9N718</accession>
<dbReference type="EMBL" id="LXJZ01000030">
    <property type="protein sequence ID" value="OAJ63082.1"/>
    <property type="molecule type" value="Genomic_DNA"/>
</dbReference>
<name>A0A1A9N718_9BURK</name>
<evidence type="ECO:0000256" key="2">
    <source>
        <dbReference type="ARBA" id="ARBA00023125"/>
    </source>
</evidence>
<dbReference type="Proteomes" id="UP000077961">
    <property type="component" value="Unassembled WGS sequence"/>
</dbReference>
<evidence type="ECO:0000313" key="8">
    <source>
        <dbReference type="Proteomes" id="UP000078116"/>
    </source>
</evidence>
<dbReference type="GO" id="GO:0043565">
    <property type="term" value="F:sequence-specific DNA binding"/>
    <property type="evidence" value="ECO:0007669"/>
    <property type="project" value="InterPro"/>
</dbReference>
<dbReference type="InterPro" id="IPR011008">
    <property type="entry name" value="Dimeric_a/b-barrel"/>
</dbReference>
<dbReference type="PRINTS" id="PR00033">
    <property type="entry name" value="HTHASNC"/>
</dbReference>
<gene>
    <name evidence="6" type="ORF">A6V36_19785</name>
    <name evidence="5" type="ORF">A6V37_28930</name>
</gene>
<keyword evidence="2" id="KW-0238">DNA-binding</keyword>
<organism evidence="5 8">
    <name type="scientific">Paraburkholderia ginsengiterrae</name>
    <dbReference type="NCBI Taxonomy" id="1462993"/>
    <lineage>
        <taxon>Bacteria</taxon>
        <taxon>Pseudomonadati</taxon>
        <taxon>Pseudomonadota</taxon>
        <taxon>Betaproteobacteria</taxon>
        <taxon>Burkholderiales</taxon>
        <taxon>Burkholderiaceae</taxon>
        <taxon>Paraburkholderia</taxon>
    </lineage>
</organism>
<dbReference type="Gene3D" id="3.30.70.920">
    <property type="match status" value="1"/>
</dbReference>
<dbReference type="STRING" id="1462993.A6V36_19785"/>
<dbReference type="RefSeq" id="WP_064265509.1">
    <property type="nucleotide sequence ID" value="NZ_LXJZ01000030.1"/>
</dbReference>
<dbReference type="InterPro" id="IPR036390">
    <property type="entry name" value="WH_DNA-bd_sf"/>
</dbReference>
<proteinExistence type="predicted"/>
<dbReference type="PANTHER" id="PTHR30154:SF46">
    <property type="entry name" value="TRANSCRIPTIONAL REGULATORY PROTEIN"/>
    <property type="match status" value="1"/>
</dbReference>
<dbReference type="Proteomes" id="UP000078116">
    <property type="component" value="Unassembled WGS sequence"/>
</dbReference>
<keyword evidence="7" id="KW-1185">Reference proteome</keyword>
<evidence type="ECO:0000313" key="5">
    <source>
        <dbReference type="EMBL" id="OAJ57921.1"/>
    </source>
</evidence>
<dbReference type="SUPFAM" id="SSF46785">
    <property type="entry name" value="Winged helix' DNA-binding domain"/>
    <property type="match status" value="1"/>
</dbReference>
<dbReference type="EMBL" id="LXKA01000320">
    <property type="protein sequence ID" value="OAJ57921.1"/>
    <property type="molecule type" value="Genomic_DNA"/>
</dbReference>
<dbReference type="AlphaFoldDB" id="A0A1A9N718"/>
<feature type="domain" description="HTH asnC-type" evidence="4">
    <location>
        <begin position="10"/>
        <end position="71"/>
    </location>
</feature>
<dbReference type="Pfam" id="PF01037">
    <property type="entry name" value="AsnC_trans_reg"/>
    <property type="match status" value="1"/>
</dbReference>
<dbReference type="GO" id="GO:0005829">
    <property type="term" value="C:cytosol"/>
    <property type="evidence" value="ECO:0007669"/>
    <property type="project" value="TreeGrafter"/>
</dbReference>
<sequence>MSTNRPKVEMDPVDRSMLRLLQEDGALSNAALGEQLSLSVTPCWRRRKLLEDQGVITGYQANIDRRAIGLNLLAFVHVRFHIHSDKTADNFEAVIRSRPEVLSCHKITGDADYILQVVAHDLDSYGDFVERVLRKQAGIASIQSSLALREVKFSSRFPIPDGD</sequence>
<evidence type="ECO:0000256" key="1">
    <source>
        <dbReference type="ARBA" id="ARBA00023015"/>
    </source>
</evidence>
<reference evidence="7 8" key="1">
    <citation type="submission" date="2016-04" db="EMBL/GenBank/DDBJ databases">
        <title>Reclassification of Paraburkholderia panaciterrae (Farh et al. 2015) Dobritsa &amp; Samadpour 2016 as a later homotypic synonym of Paraburkholderia ginsengiterrae (Farh et al. 2015) Dobritsa &amp; Samadpour 2016.</title>
        <authorList>
            <person name="Dobritsa A.P."/>
            <person name="Kutumbaka K."/>
            <person name="Samadpour M."/>
        </authorList>
    </citation>
    <scope>NUCLEOTIDE SEQUENCE [LARGE SCALE GENOMIC DNA]</scope>
    <source>
        <strain evidence="5 8">DCY85</strain>
        <strain evidence="6 7">DCY85-1</strain>
    </source>
</reference>
<dbReference type="Pfam" id="PF13412">
    <property type="entry name" value="HTH_24"/>
    <property type="match status" value="1"/>
</dbReference>
<evidence type="ECO:0000256" key="3">
    <source>
        <dbReference type="ARBA" id="ARBA00023163"/>
    </source>
</evidence>
<dbReference type="PROSITE" id="PS50956">
    <property type="entry name" value="HTH_ASNC_2"/>
    <property type="match status" value="1"/>
</dbReference>
<dbReference type="InterPro" id="IPR000485">
    <property type="entry name" value="AsnC-type_HTH_dom"/>
</dbReference>
<evidence type="ECO:0000259" key="4">
    <source>
        <dbReference type="PROSITE" id="PS50956"/>
    </source>
</evidence>
<dbReference type="InterPro" id="IPR036388">
    <property type="entry name" value="WH-like_DNA-bd_sf"/>
</dbReference>
<dbReference type="Gene3D" id="1.10.10.10">
    <property type="entry name" value="Winged helix-like DNA-binding domain superfamily/Winged helix DNA-binding domain"/>
    <property type="match status" value="1"/>
</dbReference>
<dbReference type="InterPro" id="IPR019887">
    <property type="entry name" value="Tscrpt_reg_AsnC/Lrp_C"/>
</dbReference>
<dbReference type="OrthoDB" id="8526125at2"/>